<dbReference type="SMART" id="SM00868">
    <property type="entry name" value="zf-AD"/>
    <property type="match status" value="1"/>
</dbReference>
<feature type="domain" description="C2H2-type" evidence="21">
    <location>
        <begin position="447"/>
        <end position="474"/>
    </location>
</feature>
<feature type="compositionally biased region" description="Low complexity" evidence="20">
    <location>
        <begin position="567"/>
        <end position="586"/>
    </location>
</feature>
<protein>
    <recommendedName>
        <fullName evidence="16">pseudouridine 5'-phosphatase</fullName>
        <ecNumber evidence="16">3.1.3.96</ecNumber>
    </recommendedName>
    <alternativeName>
        <fullName evidence="17">Pseudouridine-5'-monophosphatase</fullName>
    </alternativeName>
</protein>
<dbReference type="GO" id="GO:1990738">
    <property type="term" value="F:pseudouridine 5'-phosphatase activity"/>
    <property type="evidence" value="ECO:0007669"/>
    <property type="project" value="UniProtKB-EC"/>
</dbReference>
<dbReference type="SFLD" id="SFLDS00003">
    <property type="entry name" value="Haloacid_Dehalogenase"/>
    <property type="match status" value="1"/>
</dbReference>
<keyword evidence="12" id="KW-0238">DNA-binding</keyword>
<dbReference type="SUPFAM" id="SSF56784">
    <property type="entry name" value="HAD-like"/>
    <property type="match status" value="1"/>
</dbReference>
<evidence type="ECO:0000256" key="4">
    <source>
        <dbReference type="ARBA" id="ARBA00006991"/>
    </source>
</evidence>
<feature type="binding site" evidence="19">
    <location>
        <position position="83"/>
    </location>
    <ligand>
        <name>Zn(2+)</name>
        <dbReference type="ChEBI" id="CHEBI:29105"/>
    </ligand>
</feature>
<comment type="cofactor">
    <cofactor evidence="1">
        <name>Mg(2+)</name>
        <dbReference type="ChEBI" id="CHEBI:18420"/>
    </cofactor>
</comment>
<dbReference type="Gene3D" id="1.10.150.240">
    <property type="entry name" value="Putative phosphatase, domain 2"/>
    <property type="match status" value="1"/>
</dbReference>
<dbReference type="NCBIfam" id="TIGR01509">
    <property type="entry name" value="HAD-SF-IA-v3"/>
    <property type="match status" value="1"/>
</dbReference>
<feature type="domain" description="C2H2-type" evidence="21">
    <location>
        <begin position="475"/>
        <end position="502"/>
    </location>
</feature>
<keyword evidence="6" id="KW-0677">Repeat</keyword>
<feature type="domain" description="C2H2-type" evidence="21">
    <location>
        <begin position="503"/>
        <end position="530"/>
    </location>
</feature>
<reference evidence="23" key="1">
    <citation type="submission" date="2020-02" db="EMBL/GenBank/DDBJ databases">
        <title>Relaxed selection underlies rapid genomic changes in the transitions from sociality to social parasitism in ants.</title>
        <authorList>
            <person name="Bi X."/>
        </authorList>
    </citation>
    <scope>NUCLEOTIDE SEQUENCE</scope>
    <source>
        <strain evidence="23">BGI-DK2013a</strain>
        <tissue evidence="23">Whole body</tissue>
    </source>
</reference>
<evidence type="ECO:0000256" key="12">
    <source>
        <dbReference type="ARBA" id="ARBA00023125"/>
    </source>
</evidence>
<dbReference type="InterPro" id="IPR012934">
    <property type="entry name" value="Znf_AD"/>
</dbReference>
<dbReference type="PROSITE" id="PS51915">
    <property type="entry name" value="ZAD"/>
    <property type="match status" value="1"/>
</dbReference>
<dbReference type="InterPro" id="IPR036236">
    <property type="entry name" value="Znf_C2H2_sf"/>
</dbReference>
<dbReference type="Proteomes" id="UP000667349">
    <property type="component" value="Unassembled WGS sequence"/>
</dbReference>
<evidence type="ECO:0000313" key="24">
    <source>
        <dbReference type="Proteomes" id="UP000667349"/>
    </source>
</evidence>
<evidence type="ECO:0000256" key="19">
    <source>
        <dbReference type="PROSITE-ProRule" id="PRU01263"/>
    </source>
</evidence>
<feature type="domain" description="ZAD" evidence="22">
    <location>
        <begin position="32"/>
        <end position="107"/>
    </location>
</feature>
<dbReference type="InterPro" id="IPR023198">
    <property type="entry name" value="PGP-like_dom2"/>
</dbReference>
<keyword evidence="24" id="KW-1185">Reference proteome</keyword>
<dbReference type="FunFam" id="3.30.160.60:FF:000624">
    <property type="entry name" value="zinc finger protein 697"/>
    <property type="match status" value="1"/>
</dbReference>
<sequence>LRRRRRTTISRTTTTTTATTLHTHCTTMTESELCRLCAETKDSLIGIYDAEGQKLAIEAKIAKCLQIQVVITDGLPLMVCIDCCDSLNQCNEFFEKTNQAQISLKQLLIDPKSEPQPTEPNIDCVEETIEFPKNEANNKEEIIQCQLSGNYINETVNILNNSYFIEGCNKNANSETQEMQDNAKQKKCKIQIKKSSPKQTKKKLKKKGQIQKIEEESELDIPSQVDKEQNDVANEVIDNYMPVETESNLEIRETRTIDPTKHGRKKTEGLERYPWLCTDCNDKLPSLEALEEHHEMVHNQQAKYMCVQCCKVYDKYYGFLTHVKRHKNKAKFSCDDCGKSFVHKKVLDSHKTIHSEERPYVCQTCGKAFRQQSALCIHNRCHLPETMKNRFPCDQCDKRFSTKPNLVTHKRIHSGVRNFTCDQCGKSFIQKGNLEAHFLTHSPDKPYNCSQCTKAFKTPLQLKKHETVHTGAKPHQCAVCGRTFREKGTLREHHRIHTGAMPFTCEFCGKCFRFKGILTTHRRQHTGERPYSCLECQHHFTNWPNYNKHMKRRHGINTSHTKHLTNNQQLQQQQPTEQTQTPIQQQSAEEDPLPIPQTESTTVQVIQAVPHASASQPIVIQAIPTTAIQTFQTDVTSTVQETVFRDRNTYFNPVPGLQNFLPTNLPYNFYSIPNVTENDLIQHRIPPDYTVDNLKESVIRMDFHDVTHCIFDMDGLLLDTESIYTMAYNHVTQEYGKTYGWEHKAKIMGNKTTEALQNLIEMLQLPITVQSFEDKLTPICKEVFLQCNLMPGAEKLLQHLKKNNIPIALATSSSEESSDLKTQKWKHLFDLFNHKVYGGSDPEVIRGKPHPDIFLIAAKRFPDNPDPLKCLVFEDSPNGVQAGIAAKMQVVMVPDPQLPKHLTNNATLVLESLEDFKPEDFGLPPFIA</sequence>
<dbReference type="InterPro" id="IPR023214">
    <property type="entry name" value="HAD_sf"/>
</dbReference>
<dbReference type="FunFam" id="3.30.160.60:FF:000446">
    <property type="entry name" value="Zinc finger protein"/>
    <property type="match status" value="1"/>
</dbReference>
<feature type="non-terminal residue" evidence="23">
    <location>
        <position position="928"/>
    </location>
</feature>
<evidence type="ECO:0000256" key="2">
    <source>
        <dbReference type="ARBA" id="ARBA00004123"/>
    </source>
</evidence>
<dbReference type="GO" id="GO:0005634">
    <property type="term" value="C:nucleus"/>
    <property type="evidence" value="ECO:0007669"/>
    <property type="project" value="UniProtKB-SubCell"/>
</dbReference>
<dbReference type="Gene3D" id="3.40.1800.20">
    <property type="match status" value="1"/>
</dbReference>
<feature type="domain" description="C2H2-type" evidence="21">
    <location>
        <begin position="391"/>
        <end position="418"/>
    </location>
</feature>
<feature type="domain" description="C2H2-type" evidence="21">
    <location>
        <begin position="419"/>
        <end position="446"/>
    </location>
</feature>
<dbReference type="GO" id="GO:0003677">
    <property type="term" value="F:DNA binding"/>
    <property type="evidence" value="ECO:0007669"/>
    <property type="project" value="UniProtKB-KW"/>
</dbReference>
<dbReference type="Pfam" id="PF07776">
    <property type="entry name" value="zf-AD"/>
    <property type="match status" value="1"/>
</dbReference>
<dbReference type="InterPro" id="IPR013087">
    <property type="entry name" value="Znf_C2H2_type"/>
</dbReference>
<feature type="binding site" evidence="19">
    <location>
        <position position="37"/>
    </location>
    <ligand>
        <name>Zn(2+)</name>
        <dbReference type="ChEBI" id="CHEBI:29105"/>
    </ligand>
</feature>
<evidence type="ECO:0000256" key="9">
    <source>
        <dbReference type="ARBA" id="ARBA00022833"/>
    </source>
</evidence>
<dbReference type="SMART" id="SM00355">
    <property type="entry name" value="ZnF_C2H2"/>
    <property type="match status" value="10"/>
</dbReference>
<dbReference type="InterPro" id="IPR036412">
    <property type="entry name" value="HAD-like_sf"/>
</dbReference>
<evidence type="ECO:0000256" key="8">
    <source>
        <dbReference type="ARBA" id="ARBA00022801"/>
    </source>
</evidence>
<feature type="non-terminal residue" evidence="23">
    <location>
        <position position="1"/>
    </location>
</feature>
<dbReference type="AlphaFoldDB" id="A0A836JGF4"/>
<evidence type="ECO:0000256" key="18">
    <source>
        <dbReference type="PROSITE-ProRule" id="PRU00042"/>
    </source>
</evidence>
<keyword evidence="13" id="KW-0804">Transcription</keyword>
<accession>A0A836JGF4</accession>
<comment type="subcellular location">
    <subcellularLocation>
        <location evidence="2">Nucleus</location>
    </subcellularLocation>
</comment>
<name>A0A836JGF4_9HYME</name>
<feature type="domain" description="C2H2-type" evidence="21">
    <location>
        <begin position="360"/>
        <end position="387"/>
    </location>
</feature>
<dbReference type="Pfam" id="PF00702">
    <property type="entry name" value="Hydrolase"/>
    <property type="match status" value="1"/>
</dbReference>
<dbReference type="FunFam" id="3.30.160.60:FF:001480">
    <property type="entry name" value="Si:cabz01071911.3"/>
    <property type="match status" value="1"/>
</dbReference>
<feature type="domain" description="C2H2-type" evidence="21">
    <location>
        <begin position="332"/>
        <end position="359"/>
    </location>
</feature>
<evidence type="ECO:0000256" key="20">
    <source>
        <dbReference type="SAM" id="MobiDB-lite"/>
    </source>
</evidence>
<dbReference type="PANTHER" id="PTHR24394">
    <property type="entry name" value="ZINC FINGER PROTEIN"/>
    <property type="match status" value="1"/>
</dbReference>
<evidence type="ECO:0000256" key="5">
    <source>
        <dbReference type="ARBA" id="ARBA00022723"/>
    </source>
</evidence>
<dbReference type="FunFam" id="3.30.160.60:FF:000029">
    <property type="entry name" value="GLI family zinc finger 4"/>
    <property type="match status" value="1"/>
</dbReference>
<dbReference type="GO" id="GO:0000981">
    <property type="term" value="F:DNA-binding transcription factor activity, RNA polymerase II-specific"/>
    <property type="evidence" value="ECO:0007669"/>
    <property type="project" value="TreeGrafter"/>
</dbReference>
<dbReference type="EC" id="3.1.3.96" evidence="16"/>
<evidence type="ECO:0000313" key="23">
    <source>
        <dbReference type="EMBL" id="KAG5312380.1"/>
    </source>
</evidence>
<dbReference type="PROSITE" id="PS50157">
    <property type="entry name" value="ZINC_FINGER_C2H2_2"/>
    <property type="match status" value="8"/>
</dbReference>
<keyword evidence="10" id="KW-0460">Magnesium</keyword>
<dbReference type="PANTHER" id="PTHR24394:SF29">
    <property type="entry name" value="MYONEURIN"/>
    <property type="match status" value="1"/>
</dbReference>
<dbReference type="EMBL" id="JAANHZ010000333">
    <property type="protein sequence ID" value="KAG5312380.1"/>
    <property type="molecule type" value="Genomic_DNA"/>
</dbReference>
<feature type="binding site" evidence="19">
    <location>
        <position position="80"/>
    </location>
    <ligand>
        <name>Zn(2+)</name>
        <dbReference type="ChEBI" id="CHEBI:29105"/>
    </ligand>
</feature>
<dbReference type="SUPFAM" id="SSF57716">
    <property type="entry name" value="Glucocorticoid receptor-like (DNA-binding domain)"/>
    <property type="match status" value="1"/>
</dbReference>
<proteinExistence type="inferred from homology"/>
<gene>
    <name evidence="23" type="primary">Pudp_1</name>
    <name evidence="23" type="ORF">G6Z75_0010659</name>
</gene>
<dbReference type="Pfam" id="PF13912">
    <property type="entry name" value="zf-C2H2_6"/>
    <property type="match status" value="1"/>
</dbReference>
<dbReference type="SFLD" id="SFLDG01135">
    <property type="entry name" value="C1.5.6:_HAD__Beta-PGM__Phospha"/>
    <property type="match status" value="1"/>
</dbReference>
<dbReference type="PROSITE" id="PS00028">
    <property type="entry name" value="ZINC_FINGER_C2H2_1"/>
    <property type="match status" value="9"/>
</dbReference>
<evidence type="ECO:0000256" key="7">
    <source>
        <dbReference type="ARBA" id="ARBA00022771"/>
    </source>
</evidence>
<keyword evidence="9 19" id="KW-0862">Zinc</keyword>
<feature type="region of interest" description="Disordered" evidence="20">
    <location>
        <begin position="567"/>
        <end position="595"/>
    </location>
</feature>
<keyword evidence="8" id="KW-0378">Hydrolase</keyword>
<dbReference type="FunFam" id="3.30.160.60:FF:000100">
    <property type="entry name" value="Zinc finger 45-like"/>
    <property type="match status" value="1"/>
</dbReference>
<dbReference type="FunFam" id="3.40.50.1000:FF:000055">
    <property type="entry name" value="Haloacid dehalogenase-like hydrolase family protein"/>
    <property type="match status" value="1"/>
</dbReference>
<dbReference type="GO" id="GO:0008270">
    <property type="term" value="F:zinc ion binding"/>
    <property type="evidence" value="ECO:0007669"/>
    <property type="project" value="UniProtKB-UniRule"/>
</dbReference>
<dbReference type="FunFam" id="3.30.160.60:FF:000322">
    <property type="entry name" value="GDNF-inducible zinc finger protein 1"/>
    <property type="match status" value="1"/>
</dbReference>
<keyword evidence="7 18" id="KW-0863">Zinc-finger</keyword>
<dbReference type="SFLD" id="SFLDG01129">
    <property type="entry name" value="C1.5:_HAD__Beta-PGM__Phosphata"/>
    <property type="match status" value="1"/>
</dbReference>
<keyword evidence="11" id="KW-0805">Transcription regulation</keyword>
<dbReference type="InterPro" id="IPR006439">
    <property type="entry name" value="HAD-SF_hydro_IA"/>
</dbReference>
<evidence type="ECO:0000259" key="22">
    <source>
        <dbReference type="PROSITE" id="PS51915"/>
    </source>
</evidence>
<comment type="caution">
    <text evidence="23">The sequence shown here is derived from an EMBL/GenBank/DDBJ whole genome shotgun (WGS) entry which is preliminary data.</text>
</comment>
<evidence type="ECO:0000256" key="11">
    <source>
        <dbReference type="ARBA" id="ARBA00023015"/>
    </source>
</evidence>
<dbReference type="FunFam" id="3.30.160.60:FF:000204">
    <property type="entry name" value="Zinc finger protein 331"/>
    <property type="match status" value="1"/>
</dbReference>
<evidence type="ECO:0000256" key="14">
    <source>
        <dbReference type="ARBA" id="ARBA00023242"/>
    </source>
</evidence>
<keyword evidence="5 19" id="KW-0479">Metal-binding</keyword>
<evidence type="ECO:0000256" key="3">
    <source>
        <dbReference type="ARBA" id="ARBA00006171"/>
    </source>
</evidence>
<dbReference type="Gene3D" id="3.30.160.60">
    <property type="entry name" value="Classic Zinc Finger"/>
    <property type="match status" value="9"/>
</dbReference>
<dbReference type="Pfam" id="PF00096">
    <property type="entry name" value="zf-C2H2"/>
    <property type="match status" value="5"/>
</dbReference>
<feature type="domain" description="C2H2-type" evidence="21">
    <location>
        <begin position="531"/>
        <end position="554"/>
    </location>
</feature>
<keyword evidence="14" id="KW-0539">Nucleus</keyword>
<evidence type="ECO:0000259" key="21">
    <source>
        <dbReference type="PROSITE" id="PS50157"/>
    </source>
</evidence>
<dbReference type="GO" id="GO:0048598">
    <property type="term" value="P:embryonic morphogenesis"/>
    <property type="evidence" value="ECO:0007669"/>
    <property type="project" value="UniProtKB-ARBA"/>
</dbReference>
<evidence type="ECO:0000256" key="10">
    <source>
        <dbReference type="ARBA" id="ARBA00022842"/>
    </source>
</evidence>
<evidence type="ECO:0000256" key="1">
    <source>
        <dbReference type="ARBA" id="ARBA00001946"/>
    </source>
</evidence>
<comment type="catalytic activity">
    <reaction evidence="15">
        <text>psi-UMP + H2O = pseudouridine + phosphate</text>
        <dbReference type="Rhea" id="RHEA:10944"/>
        <dbReference type="ChEBI" id="CHEBI:15377"/>
        <dbReference type="ChEBI" id="CHEBI:17802"/>
        <dbReference type="ChEBI" id="CHEBI:43474"/>
        <dbReference type="ChEBI" id="CHEBI:58380"/>
        <dbReference type="EC" id="3.1.3.96"/>
    </reaction>
</comment>
<dbReference type="Gene3D" id="3.40.50.1000">
    <property type="entry name" value="HAD superfamily/HAD-like"/>
    <property type="match status" value="1"/>
</dbReference>
<evidence type="ECO:0000256" key="17">
    <source>
        <dbReference type="ARBA" id="ARBA00083904"/>
    </source>
</evidence>
<evidence type="ECO:0000256" key="16">
    <source>
        <dbReference type="ARBA" id="ARBA00066578"/>
    </source>
</evidence>
<evidence type="ECO:0000256" key="15">
    <source>
        <dbReference type="ARBA" id="ARBA00052504"/>
    </source>
</evidence>
<dbReference type="SUPFAM" id="SSF57667">
    <property type="entry name" value="beta-beta-alpha zinc fingers"/>
    <property type="match status" value="5"/>
</dbReference>
<comment type="similarity">
    <text evidence="4">Belongs to the krueppel C2H2-type zinc-finger protein family.</text>
</comment>
<evidence type="ECO:0000256" key="6">
    <source>
        <dbReference type="ARBA" id="ARBA00022737"/>
    </source>
</evidence>
<dbReference type="FunFam" id="1.10.150.240:FF:000001">
    <property type="entry name" value="Haloacid dehalogenase-like hydrolase domain"/>
    <property type="match status" value="1"/>
</dbReference>
<organism evidence="23 24">
    <name type="scientific">Acromyrmex insinuator</name>
    <dbReference type="NCBI Taxonomy" id="230686"/>
    <lineage>
        <taxon>Eukaryota</taxon>
        <taxon>Metazoa</taxon>
        <taxon>Ecdysozoa</taxon>
        <taxon>Arthropoda</taxon>
        <taxon>Hexapoda</taxon>
        <taxon>Insecta</taxon>
        <taxon>Pterygota</taxon>
        <taxon>Neoptera</taxon>
        <taxon>Endopterygota</taxon>
        <taxon>Hymenoptera</taxon>
        <taxon>Apocrita</taxon>
        <taxon>Aculeata</taxon>
        <taxon>Formicoidea</taxon>
        <taxon>Formicidae</taxon>
        <taxon>Myrmicinae</taxon>
        <taxon>Acromyrmex</taxon>
    </lineage>
</organism>
<evidence type="ECO:0000256" key="13">
    <source>
        <dbReference type="ARBA" id="ARBA00023163"/>
    </source>
</evidence>
<comment type="similarity">
    <text evidence="3">Belongs to the HAD-like hydrolase superfamily. CbbY/CbbZ/Gph/YieH family.</text>
</comment>
<feature type="binding site" evidence="19">
    <location>
        <position position="34"/>
    </location>
    <ligand>
        <name>Zn(2+)</name>
        <dbReference type="ChEBI" id="CHEBI:29105"/>
    </ligand>
</feature>